<name>A0A8X6NZ19_NEPPI</name>
<evidence type="ECO:0000313" key="1">
    <source>
        <dbReference type="EMBL" id="GFT39212.1"/>
    </source>
</evidence>
<dbReference type="Proteomes" id="UP000887013">
    <property type="component" value="Unassembled WGS sequence"/>
</dbReference>
<reference evidence="1" key="1">
    <citation type="submission" date="2020-08" db="EMBL/GenBank/DDBJ databases">
        <title>Multicomponent nature underlies the extraordinary mechanical properties of spider dragline silk.</title>
        <authorList>
            <person name="Kono N."/>
            <person name="Nakamura H."/>
            <person name="Mori M."/>
            <person name="Yoshida Y."/>
            <person name="Ohtoshi R."/>
            <person name="Malay A.D."/>
            <person name="Moran D.A.P."/>
            <person name="Tomita M."/>
            <person name="Numata K."/>
            <person name="Arakawa K."/>
        </authorList>
    </citation>
    <scope>NUCLEOTIDE SEQUENCE</scope>
</reference>
<accession>A0A8X6NZ19</accession>
<sequence>MAETSDDERK</sequence>
<feature type="non-terminal residue" evidence="1">
    <location>
        <position position="10"/>
    </location>
</feature>
<keyword evidence="2" id="KW-1185">Reference proteome</keyword>
<evidence type="ECO:0000313" key="2">
    <source>
        <dbReference type="Proteomes" id="UP000887013"/>
    </source>
</evidence>
<comment type="caution">
    <text evidence="1">The sequence shown here is derived from an EMBL/GenBank/DDBJ whole genome shotgun (WGS) entry which is preliminary data.</text>
</comment>
<gene>
    <name evidence="1" type="ORF">NPIL_262661</name>
</gene>
<protein>
    <submittedName>
        <fullName evidence="1">Uncharacterized protein</fullName>
    </submittedName>
</protein>
<organism evidence="1 2">
    <name type="scientific">Nephila pilipes</name>
    <name type="common">Giant wood spider</name>
    <name type="synonym">Nephila maculata</name>
    <dbReference type="NCBI Taxonomy" id="299642"/>
    <lineage>
        <taxon>Eukaryota</taxon>
        <taxon>Metazoa</taxon>
        <taxon>Ecdysozoa</taxon>
        <taxon>Arthropoda</taxon>
        <taxon>Chelicerata</taxon>
        <taxon>Arachnida</taxon>
        <taxon>Araneae</taxon>
        <taxon>Araneomorphae</taxon>
        <taxon>Entelegynae</taxon>
        <taxon>Araneoidea</taxon>
        <taxon>Nephilidae</taxon>
        <taxon>Nephila</taxon>
    </lineage>
</organism>
<proteinExistence type="predicted"/>
<dbReference type="EMBL" id="BMAW01063221">
    <property type="protein sequence ID" value="GFT39212.1"/>
    <property type="molecule type" value="Genomic_DNA"/>
</dbReference>